<dbReference type="InterPro" id="IPR000836">
    <property type="entry name" value="PRTase_dom"/>
</dbReference>
<evidence type="ECO:0000259" key="2">
    <source>
        <dbReference type="Pfam" id="PF00156"/>
    </source>
</evidence>
<evidence type="ECO:0000256" key="1">
    <source>
        <dbReference type="ARBA" id="ARBA00008007"/>
    </source>
</evidence>
<dbReference type="EMBL" id="CP125947">
    <property type="protein sequence ID" value="WHS64677.1"/>
    <property type="molecule type" value="Genomic_DNA"/>
</dbReference>
<accession>A0ABY8SNK8</accession>
<sequence length="245" mass="26737">MPNLAATWLSRLGLPAQALPAVPSQCAVCGRWPSLRICPDCRKRWMPQVHRCSRCALPLPSQTLECGACLKRPPHLSHCVAVLDYGYPWQKLITRYKFEGDLGLTHSLAHLIGTHEQALHCLQGSDALLPVPASAARVRERGFDHMDLLARSLVRQTGYSAPILSRAVQRRHVDLPQHSASRQQRLRQLRGVFSLHADATSQIAGKRILLLDDVMTTGATLDALAICLLDAGAASVCALALARAA</sequence>
<evidence type="ECO:0000313" key="3">
    <source>
        <dbReference type="EMBL" id="WHS64677.1"/>
    </source>
</evidence>
<dbReference type="Proteomes" id="UP001240697">
    <property type="component" value="Chromosome"/>
</dbReference>
<protein>
    <submittedName>
        <fullName evidence="3">ComF family protein</fullName>
    </submittedName>
</protein>
<dbReference type="CDD" id="cd06223">
    <property type="entry name" value="PRTases_typeI"/>
    <property type="match status" value="1"/>
</dbReference>
<gene>
    <name evidence="3" type="ORF">QMY55_19620</name>
</gene>
<dbReference type="PANTHER" id="PTHR47505">
    <property type="entry name" value="DNA UTILIZATION PROTEIN YHGH"/>
    <property type="match status" value="1"/>
</dbReference>
<feature type="domain" description="Phosphoribosyltransferase" evidence="2">
    <location>
        <begin position="184"/>
        <end position="241"/>
    </location>
</feature>
<dbReference type="InterPro" id="IPR051910">
    <property type="entry name" value="ComF/GntX_DNA_util-trans"/>
</dbReference>
<evidence type="ECO:0000313" key="4">
    <source>
        <dbReference type="Proteomes" id="UP001240697"/>
    </source>
</evidence>
<keyword evidence="4" id="KW-1185">Reference proteome</keyword>
<dbReference type="Pfam" id="PF00156">
    <property type="entry name" value="Pribosyltran"/>
    <property type="match status" value="1"/>
</dbReference>
<dbReference type="InterPro" id="IPR029057">
    <property type="entry name" value="PRTase-like"/>
</dbReference>
<comment type="similarity">
    <text evidence="1">Belongs to the ComF/GntX family.</text>
</comment>
<dbReference type="SUPFAM" id="SSF53271">
    <property type="entry name" value="PRTase-like"/>
    <property type="match status" value="1"/>
</dbReference>
<name>A0ABY8SNK8_9BURK</name>
<reference evidence="3 4" key="1">
    <citation type="submission" date="2023-05" db="EMBL/GenBank/DDBJ databases">
        <authorList>
            <person name="Yin Y."/>
            <person name="Lu Z."/>
        </authorList>
    </citation>
    <scope>NUCLEOTIDE SEQUENCE [LARGE SCALE GENOMIC DNA]</scope>
    <source>
        <strain evidence="3 4">ZM22</strain>
    </source>
</reference>
<organism evidence="3 4">
    <name type="scientific">Comamonas resistens</name>
    <dbReference type="NCBI Taxonomy" id="3046670"/>
    <lineage>
        <taxon>Bacteria</taxon>
        <taxon>Pseudomonadati</taxon>
        <taxon>Pseudomonadota</taxon>
        <taxon>Betaproteobacteria</taxon>
        <taxon>Burkholderiales</taxon>
        <taxon>Comamonadaceae</taxon>
        <taxon>Comamonas</taxon>
    </lineage>
</organism>
<dbReference type="Gene3D" id="3.40.50.2020">
    <property type="match status" value="1"/>
</dbReference>
<dbReference type="PANTHER" id="PTHR47505:SF1">
    <property type="entry name" value="DNA UTILIZATION PROTEIN YHGH"/>
    <property type="match status" value="1"/>
</dbReference>
<proteinExistence type="inferred from homology"/>
<dbReference type="RefSeq" id="WP_283485791.1">
    <property type="nucleotide sequence ID" value="NZ_CP125947.1"/>
</dbReference>